<gene>
    <name evidence="2" type="ORF">CPT_Sitrop_068</name>
</gene>
<protein>
    <submittedName>
        <fullName evidence="2">Uncharacterized protein</fullName>
    </submittedName>
</protein>
<evidence type="ECO:0000313" key="3">
    <source>
        <dbReference type="Proteomes" id="UP000663341"/>
    </source>
</evidence>
<evidence type="ECO:0000313" key="2">
    <source>
        <dbReference type="EMBL" id="QPB09982.1"/>
    </source>
</evidence>
<proteinExistence type="predicted"/>
<evidence type="ECO:0000256" key="1">
    <source>
        <dbReference type="SAM" id="MobiDB-lite"/>
    </source>
</evidence>
<feature type="compositionally biased region" description="Basic and acidic residues" evidence="1">
    <location>
        <begin position="31"/>
        <end position="41"/>
    </location>
</feature>
<name>A0A873WLW0_9CAUD</name>
<sequence length="41" mass="4838">MIHPSGKWLQDKTERHPDEIGYPDVHRRRPGRGELDTTRTV</sequence>
<dbReference type="EMBL" id="MT701598">
    <property type="protein sequence ID" value="QPB09982.1"/>
    <property type="molecule type" value="Genomic_DNA"/>
</dbReference>
<keyword evidence="3" id="KW-1185">Reference proteome</keyword>
<dbReference type="Proteomes" id="UP000663341">
    <property type="component" value="Segment"/>
</dbReference>
<feature type="region of interest" description="Disordered" evidence="1">
    <location>
        <begin position="1"/>
        <end position="41"/>
    </location>
</feature>
<organism evidence="2 3">
    <name type="scientific">Streptomyces phage Sitrop</name>
    <dbReference type="NCBI Taxonomy" id="2767587"/>
    <lineage>
        <taxon>Viruses</taxon>
        <taxon>Duplodnaviria</taxon>
        <taxon>Heunggongvirae</taxon>
        <taxon>Uroviricota</taxon>
        <taxon>Caudoviricetes</taxon>
        <taxon>Arquatrovirinae</taxon>
        <taxon>Camvirus</taxon>
        <taxon>Camvirus sitrop</taxon>
    </lineage>
</organism>
<reference evidence="2" key="1">
    <citation type="submission" date="2020-07" db="EMBL/GenBank/DDBJ databases">
        <title>Complete genome sequence of Streptomyces phage Sitrop.</title>
        <authorList>
            <person name="Portillo V.H."/>
            <person name="Diaz H."/>
            <person name="Clark J.D."/>
            <person name="Hernandez I."/>
            <person name="Liu M."/>
            <person name="Burrowes B."/>
        </authorList>
    </citation>
    <scope>NUCLEOTIDE SEQUENCE</scope>
</reference>
<accession>A0A873WLW0</accession>
<feature type="compositionally biased region" description="Basic and acidic residues" evidence="1">
    <location>
        <begin position="9"/>
        <end position="19"/>
    </location>
</feature>